<evidence type="ECO:0000256" key="1">
    <source>
        <dbReference type="ARBA" id="ARBA00001657"/>
    </source>
</evidence>
<feature type="signal peptide" evidence="4">
    <location>
        <begin position="1"/>
        <end position="23"/>
    </location>
</feature>
<evidence type="ECO:0000256" key="2">
    <source>
        <dbReference type="ARBA" id="ARBA00012741"/>
    </source>
</evidence>
<feature type="chain" id="PRO_5045823791" description="alpha-glucosidase" evidence="4">
    <location>
        <begin position="24"/>
        <end position="581"/>
    </location>
</feature>
<dbReference type="Gene3D" id="3.20.20.80">
    <property type="entry name" value="Glycosidases"/>
    <property type="match status" value="1"/>
</dbReference>
<dbReference type="EMBL" id="AP028915">
    <property type="protein sequence ID" value="BES96502.1"/>
    <property type="molecule type" value="Genomic_DNA"/>
</dbReference>
<evidence type="ECO:0000313" key="6">
    <source>
        <dbReference type="EMBL" id="BES96502.1"/>
    </source>
</evidence>
<dbReference type="InterPro" id="IPR045857">
    <property type="entry name" value="O16G_dom_2"/>
</dbReference>
<evidence type="ECO:0000313" key="7">
    <source>
        <dbReference type="Proteomes" id="UP001307889"/>
    </source>
</evidence>
<dbReference type="SMART" id="SM00642">
    <property type="entry name" value="Aamy"/>
    <property type="match status" value="1"/>
</dbReference>
<reference evidence="6 7" key="1">
    <citation type="submission" date="2023-09" db="EMBL/GenBank/DDBJ databases">
        <title>Nesidiocoris tenuis whole genome shotgun sequence.</title>
        <authorList>
            <person name="Shibata T."/>
            <person name="Shimoda M."/>
            <person name="Kobayashi T."/>
            <person name="Uehara T."/>
        </authorList>
    </citation>
    <scope>NUCLEOTIDE SEQUENCE [LARGE SCALE GENOMIC DNA]</scope>
    <source>
        <strain evidence="6 7">Japan</strain>
    </source>
</reference>
<dbReference type="Proteomes" id="UP001307889">
    <property type="component" value="Chromosome 7"/>
</dbReference>
<evidence type="ECO:0000256" key="4">
    <source>
        <dbReference type="SAM" id="SignalP"/>
    </source>
</evidence>
<dbReference type="PANTHER" id="PTHR10357">
    <property type="entry name" value="ALPHA-AMYLASE FAMILY MEMBER"/>
    <property type="match status" value="1"/>
</dbReference>
<name>A0ABN7B194_9HEMI</name>
<dbReference type="Gene3D" id="3.90.400.10">
    <property type="entry name" value="Oligo-1,6-glucosidase, Domain 2"/>
    <property type="match status" value="1"/>
</dbReference>
<dbReference type="Pfam" id="PF00128">
    <property type="entry name" value="Alpha-amylase"/>
    <property type="match status" value="1"/>
</dbReference>
<evidence type="ECO:0000259" key="5">
    <source>
        <dbReference type="SMART" id="SM00642"/>
    </source>
</evidence>
<feature type="region of interest" description="Disordered" evidence="3">
    <location>
        <begin position="397"/>
        <end position="421"/>
    </location>
</feature>
<proteinExistence type="predicted"/>
<sequence length="581" mass="65656">MDRTLRILSALVWAVALAEPAQWWEVGPIYQIYPASFADSDGDGIGDLNGIRSHVDHFADIGLEAVWLSPIFDSPMRDNGYDISDYEKINPMFGTMEDFQDLVTALHGKGIKLMLDLVPNHTSNDSAWFQDSVNQRNNRSDWYVWQNPGSYSGDGSPMPPNNWVSLFGGSAWTYNEVRKQYYLHQFGDFQPDMNYENEQLREAMKNVIRFWLGKGVDGFRVDAVPYIAETNYTSNEPVLSTPGCDSSNPSYDCLDHTLTKDQPYTFDVLKMFAQLFEEQNSSYSANPKVQFLEAYTTLDVTMKYYSNHSNPFNFLMISNVNENTNATTLNSLIQQYMQALPANAWPNWVTGNHDNPRIGTRMGSDLIDAMNMMDLLLPGTPVTYNGEEIGMTDGFIMPSQRKDTANPSRDPERTPMQWNSTINAGFSTNTTSLYLPINPNYWQINVDTETKQTPSHLTIYKDLVTLNKKLADNKENLSTTAFNDWVFAFKRSDYVVVINLNNEVETFQLKDLKLTSQDSLTVEIPSLNAISFKKSQSVSTSANVTFTPRSGVVFSLKSSGNSAYISFFLLPISAVLTFIRC</sequence>
<feature type="compositionally biased region" description="Basic and acidic residues" evidence="3">
    <location>
        <begin position="400"/>
        <end position="413"/>
    </location>
</feature>
<protein>
    <recommendedName>
        <fullName evidence="2">alpha-glucosidase</fullName>
        <ecNumber evidence="2">3.2.1.20</ecNumber>
    </recommendedName>
</protein>
<dbReference type="InterPro" id="IPR006047">
    <property type="entry name" value="GH13_cat_dom"/>
</dbReference>
<accession>A0ABN7B194</accession>
<keyword evidence="4" id="KW-0732">Signal</keyword>
<feature type="domain" description="Glycosyl hydrolase family 13 catalytic" evidence="5">
    <location>
        <begin position="31"/>
        <end position="413"/>
    </location>
</feature>
<keyword evidence="7" id="KW-1185">Reference proteome</keyword>
<comment type="catalytic activity">
    <reaction evidence="1">
        <text>Hydrolysis of terminal, non-reducing (1-&gt;4)-linked alpha-D-glucose residues with release of alpha-D-glucose.</text>
        <dbReference type="EC" id="3.2.1.20"/>
    </reaction>
</comment>
<evidence type="ECO:0000256" key="3">
    <source>
        <dbReference type="SAM" id="MobiDB-lite"/>
    </source>
</evidence>
<dbReference type="PANTHER" id="PTHR10357:SF179">
    <property type="entry name" value="NEUTRAL AND BASIC AMINO ACID TRANSPORT PROTEIN RBAT"/>
    <property type="match status" value="1"/>
</dbReference>
<gene>
    <name evidence="6" type="ORF">NTJ_09313</name>
</gene>
<dbReference type="EC" id="3.2.1.20" evidence="2"/>
<dbReference type="InterPro" id="IPR017853">
    <property type="entry name" value="GH"/>
</dbReference>
<dbReference type="SUPFAM" id="SSF51445">
    <property type="entry name" value="(Trans)glycosidases"/>
    <property type="match status" value="1"/>
</dbReference>
<organism evidence="6 7">
    <name type="scientific">Nesidiocoris tenuis</name>
    <dbReference type="NCBI Taxonomy" id="355587"/>
    <lineage>
        <taxon>Eukaryota</taxon>
        <taxon>Metazoa</taxon>
        <taxon>Ecdysozoa</taxon>
        <taxon>Arthropoda</taxon>
        <taxon>Hexapoda</taxon>
        <taxon>Insecta</taxon>
        <taxon>Pterygota</taxon>
        <taxon>Neoptera</taxon>
        <taxon>Paraneoptera</taxon>
        <taxon>Hemiptera</taxon>
        <taxon>Heteroptera</taxon>
        <taxon>Panheteroptera</taxon>
        <taxon>Cimicomorpha</taxon>
        <taxon>Miridae</taxon>
        <taxon>Dicyphina</taxon>
        <taxon>Nesidiocoris</taxon>
    </lineage>
</organism>